<dbReference type="Proteomes" id="UP000622166">
    <property type="component" value="Unassembled WGS sequence"/>
</dbReference>
<evidence type="ECO:0000313" key="3">
    <source>
        <dbReference type="Proteomes" id="UP000622166"/>
    </source>
</evidence>
<evidence type="ECO:0000256" key="1">
    <source>
        <dbReference type="SAM" id="MobiDB-lite"/>
    </source>
</evidence>
<dbReference type="RefSeq" id="WP_229859862.1">
    <property type="nucleotide sequence ID" value="NZ_BMVW01000024.1"/>
</dbReference>
<comment type="caution">
    <text evidence="2">The sequence shown here is derived from an EMBL/GenBank/DDBJ whole genome shotgun (WGS) entry which is preliminary data.</text>
</comment>
<proteinExistence type="predicted"/>
<organism evidence="2 3">
    <name type="scientific">Streptomyces poonensis</name>
    <dbReference type="NCBI Taxonomy" id="68255"/>
    <lineage>
        <taxon>Bacteria</taxon>
        <taxon>Bacillati</taxon>
        <taxon>Actinomycetota</taxon>
        <taxon>Actinomycetes</taxon>
        <taxon>Kitasatosporales</taxon>
        <taxon>Streptomycetaceae</taxon>
        <taxon>Streptomyces</taxon>
    </lineage>
</organism>
<accession>A0A918UXN2</accession>
<evidence type="ECO:0000313" key="2">
    <source>
        <dbReference type="EMBL" id="GGZ40436.1"/>
    </source>
</evidence>
<name>A0A918UXN2_9ACTN</name>
<reference evidence="2" key="1">
    <citation type="journal article" date="2014" name="Int. J. Syst. Evol. Microbiol.">
        <title>Complete genome sequence of Corynebacterium casei LMG S-19264T (=DSM 44701T), isolated from a smear-ripened cheese.</title>
        <authorList>
            <consortium name="US DOE Joint Genome Institute (JGI-PGF)"/>
            <person name="Walter F."/>
            <person name="Albersmeier A."/>
            <person name="Kalinowski J."/>
            <person name="Ruckert C."/>
        </authorList>
    </citation>
    <scope>NUCLEOTIDE SEQUENCE</scope>
    <source>
        <strain evidence="2">JCM 4815</strain>
    </source>
</reference>
<gene>
    <name evidence="2" type="ORF">GCM10010365_71490</name>
</gene>
<keyword evidence="3" id="KW-1185">Reference proteome</keyword>
<reference evidence="2" key="2">
    <citation type="submission" date="2020-09" db="EMBL/GenBank/DDBJ databases">
        <authorList>
            <person name="Sun Q."/>
            <person name="Ohkuma M."/>
        </authorList>
    </citation>
    <scope>NUCLEOTIDE SEQUENCE</scope>
    <source>
        <strain evidence="2">JCM 4815</strain>
    </source>
</reference>
<dbReference type="EMBL" id="BMVW01000024">
    <property type="protein sequence ID" value="GGZ40436.1"/>
    <property type="molecule type" value="Genomic_DNA"/>
</dbReference>
<feature type="region of interest" description="Disordered" evidence="1">
    <location>
        <begin position="79"/>
        <end position="103"/>
    </location>
</feature>
<protein>
    <submittedName>
        <fullName evidence="2">Uncharacterized protein</fullName>
    </submittedName>
</protein>
<sequence>MQTRWVYQLGVLRGAIEKLDALHEEWLRTRDSLPADAKPGTPAFDDALAAHYAECWSYLDDWAIHGHALQEINAAARHAPSPLAPHPTTRATLAAGPTHTVRR</sequence>
<dbReference type="AlphaFoldDB" id="A0A918UXN2"/>